<dbReference type="Gene3D" id="3.40.50.300">
    <property type="entry name" value="P-loop containing nucleotide triphosphate hydrolases"/>
    <property type="match status" value="1"/>
</dbReference>
<proteinExistence type="predicted"/>
<evidence type="ECO:0000313" key="1">
    <source>
        <dbReference type="Proteomes" id="UP000887564"/>
    </source>
</evidence>
<reference evidence="2" key="1">
    <citation type="submission" date="2022-11" db="UniProtKB">
        <authorList>
            <consortium name="WormBaseParasite"/>
        </authorList>
    </citation>
    <scope>IDENTIFICATION</scope>
</reference>
<accession>A0A914RNI8</accession>
<dbReference type="SUPFAM" id="SSF52540">
    <property type="entry name" value="P-loop containing nucleoside triphosphate hydrolases"/>
    <property type="match status" value="1"/>
</dbReference>
<dbReference type="Proteomes" id="UP000887564">
    <property type="component" value="Unplaced"/>
</dbReference>
<keyword evidence="1" id="KW-1185">Reference proteome</keyword>
<protein>
    <submittedName>
        <fullName evidence="2">Uncharacterized protein</fullName>
    </submittedName>
</protein>
<sequence length="101" mass="11276">MGQKKEVFVVRLISVGSVEEGMLSVARKKLELEKEVTGANCAEDAESESQIVEVLLKKALSLEHSEAPRIRSRSDSRVVARICSFKPNLFSSFISLSYFVR</sequence>
<organism evidence="1 2">
    <name type="scientific">Parascaris equorum</name>
    <name type="common">Equine roundworm</name>
    <dbReference type="NCBI Taxonomy" id="6256"/>
    <lineage>
        <taxon>Eukaryota</taxon>
        <taxon>Metazoa</taxon>
        <taxon>Ecdysozoa</taxon>
        <taxon>Nematoda</taxon>
        <taxon>Chromadorea</taxon>
        <taxon>Rhabditida</taxon>
        <taxon>Spirurina</taxon>
        <taxon>Ascaridomorpha</taxon>
        <taxon>Ascaridoidea</taxon>
        <taxon>Ascarididae</taxon>
        <taxon>Parascaris</taxon>
    </lineage>
</organism>
<name>A0A914RNI8_PAREQ</name>
<evidence type="ECO:0000313" key="2">
    <source>
        <dbReference type="WBParaSite" id="PEQ_0000806401-mRNA-1"/>
    </source>
</evidence>
<dbReference type="AlphaFoldDB" id="A0A914RNI8"/>
<dbReference type="WBParaSite" id="PEQ_0000806401-mRNA-1">
    <property type="protein sequence ID" value="PEQ_0000806401-mRNA-1"/>
    <property type="gene ID" value="PEQ_0000806401"/>
</dbReference>
<dbReference type="InterPro" id="IPR027417">
    <property type="entry name" value="P-loop_NTPase"/>
</dbReference>